<keyword evidence="3" id="KW-1185">Reference proteome</keyword>
<accession>A0A6A6CKE6</accession>
<dbReference type="EMBL" id="ML993594">
    <property type="protein sequence ID" value="KAF2167083.1"/>
    <property type="molecule type" value="Genomic_DNA"/>
</dbReference>
<dbReference type="RefSeq" id="XP_033667972.1">
    <property type="nucleotide sequence ID" value="XM_033806365.1"/>
</dbReference>
<evidence type="ECO:0000313" key="3">
    <source>
        <dbReference type="Proteomes" id="UP000799537"/>
    </source>
</evidence>
<organism evidence="2 3">
    <name type="scientific">Zasmidium cellare ATCC 36951</name>
    <dbReference type="NCBI Taxonomy" id="1080233"/>
    <lineage>
        <taxon>Eukaryota</taxon>
        <taxon>Fungi</taxon>
        <taxon>Dikarya</taxon>
        <taxon>Ascomycota</taxon>
        <taxon>Pezizomycotina</taxon>
        <taxon>Dothideomycetes</taxon>
        <taxon>Dothideomycetidae</taxon>
        <taxon>Mycosphaerellales</taxon>
        <taxon>Mycosphaerellaceae</taxon>
        <taxon>Zasmidium</taxon>
    </lineage>
</organism>
<dbReference type="InterPro" id="IPR056632">
    <property type="entry name" value="DUF7730"/>
</dbReference>
<name>A0A6A6CKE6_ZASCE</name>
<proteinExistence type="predicted"/>
<feature type="domain" description="DUF7730" evidence="1">
    <location>
        <begin position="75"/>
        <end position="177"/>
    </location>
</feature>
<evidence type="ECO:0000313" key="2">
    <source>
        <dbReference type="EMBL" id="KAF2167083.1"/>
    </source>
</evidence>
<dbReference type="Proteomes" id="UP000799537">
    <property type="component" value="Unassembled WGS sequence"/>
</dbReference>
<evidence type="ECO:0000259" key="1">
    <source>
        <dbReference type="Pfam" id="PF24864"/>
    </source>
</evidence>
<dbReference type="PANTHER" id="PTHR38790">
    <property type="entry name" value="2EXR DOMAIN-CONTAINING PROTEIN-RELATED"/>
    <property type="match status" value="1"/>
</dbReference>
<protein>
    <recommendedName>
        <fullName evidence="1">DUF7730 domain-containing protein</fullName>
    </recommendedName>
</protein>
<reference evidence="2" key="1">
    <citation type="journal article" date="2020" name="Stud. Mycol.">
        <title>101 Dothideomycetes genomes: a test case for predicting lifestyles and emergence of pathogens.</title>
        <authorList>
            <person name="Haridas S."/>
            <person name="Albert R."/>
            <person name="Binder M."/>
            <person name="Bloem J."/>
            <person name="Labutti K."/>
            <person name="Salamov A."/>
            <person name="Andreopoulos B."/>
            <person name="Baker S."/>
            <person name="Barry K."/>
            <person name="Bills G."/>
            <person name="Bluhm B."/>
            <person name="Cannon C."/>
            <person name="Castanera R."/>
            <person name="Culley D."/>
            <person name="Daum C."/>
            <person name="Ezra D."/>
            <person name="Gonzalez J."/>
            <person name="Henrissat B."/>
            <person name="Kuo A."/>
            <person name="Liang C."/>
            <person name="Lipzen A."/>
            <person name="Lutzoni F."/>
            <person name="Magnuson J."/>
            <person name="Mondo S."/>
            <person name="Nolan M."/>
            <person name="Ohm R."/>
            <person name="Pangilinan J."/>
            <person name="Park H.-J."/>
            <person name="Ramirez L."/>
            <person name="Alfaro M."/>
            <person name="Sun H."/>
            <person name="Tritt A."/>
            <person name="Yoshinaga Y."/>
            <person name="Zwiers L.-H."/>
            <person name="Turgeon B."/>
            <person name="Goodwin S."/>
            <person name="Spatafora J."/>
            <person name="Crous P."/>
            <person name="Grigoriev I."/>
        </authorList>
    </citation>
    <scope>NUCLEOTIDE SEQUENCE</scope>
    <source>
        <strain evidence="2">ATCC 36951</strain>
    </source>
</reference>
<gene>
    <name evidence="2" type="ORF">M409DRAFT_22517</name>
</gene>
<dbReference type="Pfam" id="PF24864">
    <property type="entry name" value="DUF7730"/>
    <property type="match status" value="1"/>
</dbReference>
<sequence length="277" mass="31112">MAVAAFFEAEDTPLTPSTNPNTDTKITILEEISEVLQTSSDADHRRKKHRSLLLALPAELRTAIYAAALLDNDNDISLLRTCKQIYMEASPTLYQRPVSFSSQATLTSWVERSQEADLKRVRTLSLRLTDIDMSSLFDNDLERTSPRPTAWRLYQRELEKLDRALRSLSGLRNLSIAPPEKIHSQLLKAMYLSFLAMIPTRLPVLSQLTIHDDESLMNKAPSLKLLSSHARLVFDTVKRPRHVGSSSSEASTDLDKMADDVVMVDGVAIKIESMDTD</sequence>
<dbReference type="OrthoDB" id="4413570at2759"/>
<dbReference type="GeneID" id="54559637"/>
<dbReference type="AlphaFoldDB" id="A0A6A6CKE6"/>